<evidence type="ECO:0000256" key="1">
    <source>
        <dbReference type="SAM" id="MobiDB-lite"/>
    </source>
</evidence>
<reference evidence="2 4" key="1">
    <citation type="submission" date="2019-07" db="EMBL/GenBank/DDBJ databases">
        <title>Whole genome shotgun sequence of Staphylococcus kloosii NBRC 109624.</title>
        <authorList>
            <person name="Hosoyama A."/>
            <person name="Uohara A."/>
            <person name="Ohji S."/>
            <person name="Ichikawa N."/>
        </authorList>
    </citation>
    <scope>NUCLEOTIDE SEQUENCE [LARGE SCALE GENOMIC DNA]</scope>
    <source>
        <strain evidence="2 4">NBRC 109624</strain>
    </source>
</reference>
<keyword evidence="4" id="KW-1185">Reference proteome</keyword>
<name>A0A921GYL8_9STAP</name>
<evidence type="ECO:0000313" key="3">
    <source>
        <dbReference type="EMBL" id="HJF67648.1"/>
    </source>
</evidence>
<accession>A0A921GYL8</accession>
<organism evidence="3 5">
    <name type="scientific">Staphylococcus kloosii</name>
    <dbReference type="NCBI Taxonomy" id="29384"/>
    <lineage>
        <taxon>Bacteria</taxon>
        <taxon>Bacillati</taxon>
        <taxon>Bacillota</taxon>
        <taxon>Bacilli</taxon>
        <taxon>Bacillales</taxon>
        <taxon>Staphylococcaceae</taxon>
        <taxon>Staphylococcus</taxon>
    </lineage>
</organism>
<feature type="region of interest" description="Disordered" evidence="1">
    <location>
        <begin position="1"/>
        <end position="44"/>
    </location>
</feature>
<dbReference type="Proteomes" id="UP000706163">
    <property type="component" value="Unassembled WGS sequence"/>
</dbReference>
<dbReference type="EMBL" id="DYVT01000052">
    <property type="protein sequence ID" value="HJF67648.1"/>
    <property type="molecule type" value="Genomic_DNA"/>
</dbReference>
<sequence>MSKEEMHKDLAEQAKNAENELKDKNENSTDNHEETMKNIQDLYE</sequence>
<protein>
    <submittedName>
        <fullName evidence="3">Glycopeptide resistance-associated protein GraF</fullName>
    </submittedName>
</protein>
<feature type="compositionally biased region" description="Basic and acidic residues" evidence="1">
    <location>
        <begin position="1"/>
        <end position="36"/>
    </location>
</feature>
<comment type="caution">
    <text evidence="3">The sequence shown here is derived from an EMBL/GenBank/DDBJ whole genome shotgun (WGS) entry which is preliminary data.</text>
</comment>
<reference evidence="3" key="2">
    <citation type="journal article" date="2021" name="PeerJ">
        <title>Extensive microbial diversity within the chicken gut microbiome revealed by metagenomics and culture.</title>
        <authorList>
            <person name="Gilroy R."/>
            <person name="Ravi A."/>
            <person name="Getino M."/>
            <person name="Pursley I."/>
            <person name="Horton D.L."/>
            <person name="Alikhan N.F."/>
            <person name="Baker D."/>
            <person name="Gharbi K."/>
            <person name="Hall N."/>
            <person name="Watson M."/>
            <person name="Adriaenssens E.M."/>
            <person name="Foster-Nyarko E."/>
            <person name="Jarju S."/>
            <person name="Secka A."/>
            <person name="Antonio M."/>
            <person name="Oren A."/>
            <person name="Chaudhuri R.R."/>
            <person name="La Ragione R."/>
            <person name="Hildebrand F."/>
            <person name="Pallen M.J."/>
        </authorList>
    </citation>
    <scope>NUCLEOTIDE SEQUENCE</scope>
    <source>
        <strain evidence="3">CHK149-3286</strain>
    </source>
</reference>
<dbReference type="NCBIfam" id="NF038207">
    <property type="entry name" value="glyco_res_GraF"/>
    <property type="match status" value="1"/>
</dbReference>
<reference evidence="3" key="3">
    <citation type="submission" date="2021-09" db="EMBL/GenBank/DDBJ databases">
        <authorList>
            <person name="Gilroy R."/>
        </authorList>
    </citation>
    <scope>NUCLEOTIDE SEQUENCE</scope>
    <source>
        <strain evidence="3">CHK149-3286</strain>
    </source>
</reference>
<dbReference type="Proteomes" id="UP000321040">
    <property type="component" value="Unassembled WGS sequence"/>
</dbReference>
<evidence type="ECO:0000313" key="2">
    <source>
        <dbReference type="EMBL" id="GEP81346.1"/>
    </source>
</evidence>
<proteinExistence type="predicted"/>
<gene>
    <name evidence="3" type="primary">graF</name>
    <name evidence="3" type="ORF">K8V85_04985</name>
    <name evidence="2" type="ORF">SKL01_05240</name>
</gene>
<dbReference type="EMBL" id="BKAQ01000004">
    <property type="protein sequence ID" value="GEP81346.1"/>
    <property type="molecule type" value="Genomic_DNA"/>
</dbReference>
<dbReference type="RefSeq" id="WP_195708312.1">
    <property type="nucleotide sequence ID" value="NZ_BKAQ01000004.1"/>
</dbReference>
<dbReference type="AlphaFoldDB" id="A0A921GYL8"/>
<dbReference type="GeneID" id="69906325"/>
<evidence type="ECO:0000313" key="4">
    <source>
        <dbReference type="Proteomes" id="UP000321040"/>
    </source>
</evidence>
<evidence type="ECO:0000313" key="5">
    <source>
        <dbReference type="Proteomes" id="UP000706163"/>
    </source>
</evidence>